<dbReference type="Gene3D" id="3.50.50.60">
    <property type="entry name" value="FAD/NAD(P)-binding domain"/>
    <property type="match status" value="1"/>
</dbReference>
<evidence type="ECO:0000259" key="4">
    <source>
        <dbReference type="Pfam" id="PF01494"/>
    </source>
</evidence>
<proteinExistence type="predicted"/>
<dbReference type="Pfam" id="PF01494">
    <property type="entry name" value="FAD_binding_3"/>
    <property type="match status" value="1"/>
</dbReference>
<dbReference type="Gene3D" id="3.30.9.10">
    <property type="entry name" value="D-Amino Acid Oxidase, subunit A, domain 2"/>
    <property type="match status" value="1"/>
</dbReference>
<dbReference type="InterPro" id="IPR002938">
    <property type="entry name" value="FAD-bd"/>
</dbReference>
<name>A0A427YXF0_9TREE</name>
<dbReference type="EMBL" id="RSCD01000001">
    <property type="protein sequence ID" value="RSH95760.1"/>
    <property type="molecule type" value="Genomic_DNA"/>
</dbReference>
<dbReference type="InterPro" id="IPR036188">
    <property type="entry name" value="FAD/NAD-bd_sf"/>
</dbReference>
<keyword evidence="6" id="KW-1185">Reference proteome</keyword>
<dbReference type="InterPro" id="IPR050631">
    <property type="entry name" value="PheA/TfdB_FAD_monoxygenase"/>
</dbReference>
<evidence type="ECO:0000313" key="6">
    <source>
        <dbReference type="Proteomes" id="UP000279259"/>
    </source>
</evidence>
<dbReference type="GO" id="GO:0008688">
    <property type="term" value="F:3-(3-hydroxyphenyl)propionate hydroxylase activity"/>
    <property type="evidence" value="ECO:0007669"/>
    <property type="project" value="TreeGrafter"/>
</dbReference>
<dbReference type="GO" id="GO:0071949">
    <property type="term" value="F:FAD binding"/>
    <property type="evidence" value="ECO:0007669"/>
    <property type="project" value="InterPro"/>
</dbReference>
<dbReference type="STRING" id="1890683.A0A427YXF0"/>
<sequence length="467" mass="52986">MAEDTQHLLATAGMSVELDRHVGEIGQPDKFIWKGCDGKTMTYLDMAAEGLCGYRSTTCFSQPTLESALALRCESYGIPVYRDWQLESVDEKTNSANQTKEYTAHFARYKKTERPYQTSLEVEAEYLVSAEGCNSMIREMFGFKEIDYGFTYDWLVIDVLPNDPTPRPDWLQLCNPHRPTTLVSGGPRRHRWEFMRLPHETIDHLTNPDTVWSFLKEFHLDPTNCEVERAVVYTFCSLNAEKYWDGGGVFLIGDAAHRMPPFIGQGANSGFRDAAALAWRLAMVIKGQAEPYPLFSSFSLERRAHVDFIIRSAIALGEPICQADPEKAKIQHAKMRKHYVATGRKPYPAFRPPLAKGGLFLQEYGGGVMCMRRGRLMSRHHQGASWHLISLDPLEDKAILNRLEEIDGHALVVESDHQREYQAWMDESRAGSVVVLVRPDNYVYGFAKDKVDISLLLEELQVALGRA</sequence>
<feature type="domain" description="FAD-binding" evidence="4">
    <location>
        <begin position="39"/>
        <end position="309"/>
    </location>
</feature>
<dbReference type="SUPFAM" id="SSF51905">
    <property type="entry name" value="FAD/NAD(P)-binding domain"/>
    <property type="match status" value="1"/>
</dbReference>
<reference evidence="5 6" key="1">
    <citation type="submission" date="2018-11" db="EMBL/GenBank/DDBJ databases">
        <title>Genome sequence of Saitozyma podzolica DSM 27192.</title>
        <authorList>
            <person name="Aliyu H."/>
            <person name="Gorte O."/>
            <person name="Ochsenreither K."/>
        </authorList>
    </citation>
    <scope>NUCLEOTIDE SEQUENCE [LARGE SCALE GENOMIC DNA]</scope>
    <source>
        <strain evidence="5 6">DSM 27192</strain>
    </source>
</reference>
<accession>A0A427YXF0</accession>
<dbReference type="PANTHER" id="PTHR43476">
    <property type="entry name" value="3-(3-HYDROXY-PHENYL)PROPIONATE/3-HYDROXYCINNAMIC ACID HYDROXYLASE"/>
    <property type="match status" value="1"/>
</dbReference>
<dbReference type="GO" id="GO:0019622">
    <property type="term" value="P:3-(3-hydroxy)phenylpropionate catabolic process"/>
    <property type="evidence" value="ECO:0007669"/>
    <property type="project" value="TreeGrafter"/>
</dbReference>
<comment type="caution">
    <text evidence="5">The sequence shown here is derived from an EMBL/GenBank/DDBJ whole genome shotgun (WGS) entry which is preliminary data.</text>
</comment>
<evidence type="ECO:0000256" key="1">
    <source>
        <dbReference type="ARBA" id="ARBA00022630"/>
    </source>
</evidence>
<evidence type="ECO:0000313" key="5">
    <source>
        <dbReference type="EMBL" id="RSH95760.1"/>
    </source>
</evidence>
<keyword evidence="1" id="KW-0285">Flavoprotein</keyword>
<evidence type="ECO:0000256" key="3">
    <source>
        <dbReference type="ARBA" id="ARBA00023002"/>
    </source>
</evidence>
<organism evidence="5 6">
    <name type="scientific">Saitozyma podzolica</name>
    <dbReference type="NCBI Taxonomy" id="1890683"/>
    <lineage>
        <taxon>Eukaryota</taxon>
        <taxon>Fungi</taxon>
        <taxon>Dikarya</taxon>
        <taxon>Basidiomycota</taxon>
        <taxon>Agaricomycotina</taxon>
        <taxon>Tremellomycetes</taxon>
        <taxon>Tremellales</taxon>
        <taxon>Trimorphomycetaceae</taxon>
        <taxon>Saitozyma</taxon>
    </lineage>
</organism>
<dbReference type="AlphaFoldDB" id="A0A427YXF0"/>
<evidence type="ECO:0000256" key="2">
    <source>
        <dbReference type="ARBA" id="ARBA00022827"/>
    </source>
</evidence>
<keyword evidence="3" id="KW-0560">Oxidoreductase</keyword>
<gene>
    <name evidence="5" type="ORF">EHS25_000852</name>
</gene>
<keyword evidence="2" id="KW-0274">FAD</keyword>
<dbReference type="PRINTS" id="PR00420">
    <property type="entry name" value="RNGMNOXGNASE"/>
</dbReference>
<dbReference type="PANTHER" id="PTHR43476:SF3">
    <property type="entry name" value="FAD-BINDING MONOOXYGENASE"/>
    <property type="match status" value="1"/>
</dbReference>
<protein>
    <recommendedName>
        <fullName evidence="4">FAD-binding domain-containing protein</fullName>
    </recommendedName>
</protein>
<dbReference type="OrthoDB" id="2690153at2759"/>
<dbReference type="Proteomes" id="UP000279259">
    <property type="component" value="Unassembled WGS sequence"/>
</dbReference>